<dbReference type="EMBL" id="PUIV01000006">
    <property type="protein sequence ID" value="PWB94730.1"/>
    <property type="molecule type" value="Genomic_DNA"/>
</dbReference>
<dbReference type="GO" id="GO:0006950">
    <property type="term" value="P:response to stress"/>
    <property type="evidence" value="ECO:0007669"/>
    <property type="project" value="TreeGrafter"/>
</dbReference>
<feature type="region of interest" description="Disordered" evidence="4">
    <location>
        <begin position="168"/>
        <end position="188"/>
    </location>
</feature>
<evidence type="ECO:0000313" key="7">
    <source>
        <dbReference type="Proteomes" id="UP000245137"/>
    </source>
</evidence>
<evidence type="ECO:0000256" key="3">
    <source>
        <dbReference type="ARBA" id="ARBA00023163"/>
    </source>
</evidence>
<dbReference type="PROSITE" id="PS50995">
    <property type="entry name" value="HTH_MARR_2"/>
    <property type="match status" value="1"/>
</dbReference>
<keyword evidence="2" id="KW-0238">DNA-binding</keyword>
<dbReference type="InterPro" id="IPR036388">
    <property type="entry name" value="WH-like_DNA-bd_sf"/>
</dbReference>
<evidence type="ECO:0000313" key="6">
    <source>
        <dbReference type="EMBL" id="PWB94730.1"/>
    </source>
</evidence>
<feature type="domain" description="HTH marR-type" evidence="5">
    <location>
        <begin position="27"/>
        <end position="162"/>
    </location>
</feature>
<dbReference type="SMART" id="SM00347">
    <property type="entry name" value="HTH_MARR"/>
    <property type="match status" value="1"/>
</dbReference>
<organism evidence="6 7">
    <name type="scientific">Methylosinus sporium</name>
    <dbReference type="NCBI Taxonomy" id="428"/>
    <lineage>
        <taxon>Bacteria</taxon>
        <taxon>Pseudomonadati</taxon>
        <taxon>Pseudomonadota</taxon>
        <taxon>Alphaproteobacteria</taxon>
        <taxon>Hyphomicrobiales</taxon>
        <taxon>Methylocystaceae</taxon>
        <taxon>Methylosinus</taxon>
    </lineage>
</organism>
<dbReference type="GO" id="GO:0003677">
    <property type="term" value="F:DNA binding"/>
    <property type="evidence" value="ECO:0007669"/>
    <property type="project" value="UniProtKB-KW"/>
</dbReference>
<dbReference type="Gene3D" id="1.10.10.10">
    <property type="entry name" value="Winged helix-like DNA-binding domain superfamily/Winged helix DNA-binding domain"/>
    <property type="match status" value="1"/>
</dbReference>
<evidence type="ECO:0000256" key="2">
    <source>
        <dbReference type="ARBA" id="ARBA00023125"/>
    </source>
</evidence>
<dbReference type="InterPro" id="IPR000835">
    <property type="entry name" value="HTH_MarR-typ"/>
</dbReference>
<dbReference type="Pfam" id="PF12802">
    <property type="entry name" value="MarR_2"/>
    <property type="match status" value="1"/>
</dbReference>
<dbReference type="PANTHER" id="PTHR33164">
    <property type="entry name" value="TRANSCRIPTIONAL REGULATOR, MARR FAMILY"/>
    <property type="match status" value="1"/>
</dbReference>
<dbReference type="Proteomes" id="UP000245137">
    <property type="component" value="Unassembled WGS sequence"/>
</dbReference>
<evidence type="ECO:0000256" key="4">
    <source>
        <dbReference type="SAM" id="MobiDB-lite"/>
    </source>
</evidence>
<gene>
    <name evidence="6" type="ORF">C5689_06630</name>
</gene>
<sequence length="188" mass="21655">MKASIERKPLRPASTQALVGREPAPESEPMFDLIELFFFAYRDFVGDADRLLENYQFGRAHHRVLHFVYRRPGLAIAALLDILKITKQSLNRVLKQLLDAGFVEAREGATDRRQRLLFPTAKGARLAQELATLQSERFRRVFGELPPEARETTVDFLLAMVNAPDREKVRAHLPPRRRRRQHTEDDAA</sequence>
<dbReference type="SUPFAM" id="SSF46785">
    <property type="entry name" value="Winged helix' DNA-binding domain"/>
    <property type="match status" value="1"/>
</dbReference>
<dbReference type="RefSeq" id="WP_108916483.1">
    <property type="nucleotide sequence ID" value="NZ_BGJY01000015.1"/>
</dbReference>
<proteinExistence type="predicted"/>
<protein>
    <submittedName>
        <fullName evidence="6">MarR family transcriptional regulator</fullName>
    </submittedName>
</protein>
<evidence type="ECO:0000259" key="5">
    <source>
        <dbReference type="PROSITE" id="PS50995"/>
    </source>
</evidence>
<evidence type="ECO:0000256" key="1">
    <source>
        <dbReference type="ARBA" id="ARBA00023015"/>
    </source>
</evidence>
<comment type="caution">
    <text evidence="6">The sequence shown here is derived from an EMBL/GenBank/DDBJ whole genome shotgun (WGS) entry which is preliminary data.</text>
</comment>
<dbReference type="InterPro" id="IPR023187">
    <property type="entry name" value="Tscrpt_reg_MarR-type_CS"/>
</dbReference>
<feature type="compositionally biased region" description="Basic residues" evidence="4">
    <location>
        <begin position="171"/>
        <end position="181"/>
    </location>
</feature>
<name>A0A2U1SSZ2_METSR</name>
<keyword evidence="7" id="KW-1185">Reference proteome</keyword>
<accession>A0A2U1SSZ2</accession>
<keyword evidence="3" id="KW-0804">Transcription</keyword>
<dbReference type="InterPro" id="IPR039422">
    <property type="entry name" value="MarR/SlyA-like"/>
</dbReference>
<dbReference type="GO" id="GO:0003700">
    <property type="term" value="F:DNA-binding transcription factor activity"/>
    <property type="evidence" value="ECO:0007669"/>
    <property type="project" value="InterPro"/>
</dbReference>
<dbReference type="OrthoDB" id="9799368at2"/>
<dbReference type="PANTHER" id="PTHR33164:SF44">
    <property type="entry name" value="TRANSCRIPTIONAL REGULATORY PROTEIN"/>
    <property type="match status" value="1"/>
</dbReference>
<keyword evidence="1" id="KW-0805">Transcription regulation</keyword>
<dbReference type="PROSITE" id="PS01117">
    <property type="entry name" value="HTH_MARR_1"/>
    <property type="match status" value="1"/>
</dbReference>
<dbReference type="AlphaFoldDB" id="A0A2U1SSZ2"/>
<reference evidence="6 7" key="1">
    <citation type="journal article" date="2018" name="Appl. Microbiol. Biotechnol.">
        <title>Co-cultivation of the strictly anaerobic methanogen Methanosarcina barkeri with aerobic methanotrophs in an oxygen-limited membrane bioreactor.</title>
        <authorList>
            <person name="In 't Zandt M.H."/>
            <person name="van den Bosch T.J.M."/>
            <person name="Rijkers R."/>
            <person name="van Kessel M.A.H.J."/>
            <person name="Jetten M.S.M."/>
            <person name="Welte C.U."/>
        </authorList>
    </citation>
    <scope>NUCLEOTIDE SEQUENCE [LARGE SCALE GENOMIC DNA]</scope>
    <source>
        <strain evidence="6 7">DSM 17706</strain>
    </source>
</reference>
<dbReference type="InterPro" id="IPR036390">
    <property type="entry name" value="WH_DNA-bd_sf"/>
</dbReference>
<feature type="region of interest" description="Disordered" evidence="4">
    <location>
        <begin position="1"/>
        <end position="23"/>
    </location>
</feature>